<name>A0ABY9RGN2_9BURK</name>
<keyword evidence="2" id="KW-0378">Hydrolase</keyword>
<proteinExistence type="predicted"/>
<gene>
    <name evidence="2" type="ORF">RF679_11490</name>
</gene>
<dbReference type="EMBL" id="CP133720">
    <property type="protein sequence ID" value="WMW79271.1"/>
    <property type="molecule type" value="Genomic_DNA"/>
</dbReference>
<keyword evidence="3" id="KW-1185">Reference proteome</keyword>
<reference evidence="2" key="1">
    <citation type="submission" date="2023-09" db="EMBL/GenBank/DDBJ databases">
        <title>Undibacterium sp. 20NA77.5 isolated from freshwater.</title>
        <authorList>
            <person name="Le V."/>
            <person name="Ko S.-R."/>
            <person name="Ahn C.-Y."/>
            <person name="Oh H.-M."/>
        </authorList>
    </citation>
    <scope>NUCLEOTIDE SEQUENCE</scope>
    <source>
        <strain evidence="2">20NA77.5</strain>
    </source>
</reference>
<evidence type="ECO:0000313" key="3">
    <source>
        <dbReference type="Proteomes" id="UP001181355"/>
    </source>
</evidence>
<dbReference type="RefSeq" id="WP_309480770.1">
    <property type="nucleotide sequence ID" value="NZ_CP133720.1"/>
</dbReference>
<dbReference type="InterPro" id="IPR000073">
    <property type="entry name" value="AB_hydrolase_1"/>
</dbReference>
<dbReference type="SUPFAM" id="SSF53474">
    <property type="entry name" value="alpha/beta-Hydrolases"/>
    <property type="match status" value="1"/>
</dbReference>
<dbReference type="GO" id="GO:0016787">
    <property type="term" value="F:hydrolase activity"/>
    <property type="evidence" value="ECO:0007669"/>
    <property type="project" value="UniProtKB-KW"/>
</dbReference>
<dbReference type="InterPro" id="IPR029058">
    <property type="entry name" value="AB_hydrolase_fold"/>
</dbReference>
<dbReference type="Pfam" id="PF12697">
    <property type="entry name" value="Abhydrolase_6"/>
    <property type="match status" value="1"/>
</dbReference>
<protein>
    <submittedName>
        <fullName evidence="2">Alpha/beta hydrolase</fullName>
    </submittedName>
</protein>
<dbReference type="Gene3D" id="3.40.50.1820">
    <property type="entry name" value="alpha/beta hydrolase"/>
    <property type="match status" value="1"/>
</dbReference>
<accession>A0ABY9RGN2</accession>
<evidence type="ECO:0000259" key="1">
    <source>
        <dbReference type="Pfam" id="PF12697"/>
    </source>
</evidence>
<dbReference type="Proteomes" id="UP001181355">
    <property type="component" value="Chromosome"/>
</dbReference>
<sequence>MSKPIVHFCHGNSFPAGSYRQMFAELEAHYDIRFLEMHGHNPAYPVTTNWPYLVQELIDTLEKNYQEPVILLGHSLGGILSLMAASRRPDLVRCVLMIDSPVVTGWRSMFLKTFRVLGLLDRYSPAQFSLKRRIMWKDKEEAFEHFSAKDKFAIWPPQVLRDYVDAGTIPHPEGITLKFTRDIESQIYVTLPGNLGRIARKGLKVPLGFVGGTESIECRQGGLSATRRMCGEYFVQLPAGHLLPMEIPEKTADACHQMLQRLLQRSSSTT</sequence>
<feature type="domain" description="AB hydrolase-1" evidence="1">
    <location>
        <begin position="8"/>
        <end position="254"/>
    </location>
</feature>
<evidence type="ECO:0000313" key="2">
    <source>
        <dbReference type="EMBL" id="WMW79271.1"/>
    </source>
</evidence>
<organism evidence="2 3">
    <name type="scientific">Undibacterium cyanobacteriorum</name>
    <dbReference type="NCBI Taxonomy" id="3073561"/>
    <lineage>
        <taxon>Bacteria</taxon>
        <taxon>Pseudomonadati</taxon>
        <taxon>Pseudomonadota</taxon>
        <taxon>Betaproteobacteria</taxon>
        <taxon>Burkholderiales</taxon>
        <taxon>Oxalobacteraceae</taxon>
        <taxon>Undibacterium</taxon>
    </lineage>
</organism>